<evidence type="ECO:0000313" key="4">
    <source>
        <dbReference type="Proteomes" id="UP001585080"/>
    </source>
</evidence>
<gene>
    <name evidence="3" type="ORF">VSS16_03050</name>
</gene>
<name>A0ABV5E4E6_9ACTN</name>
<evidence type="ECO:0000256" key="2">
    <source>
        <dbReference type="SAM" id="Phobius"/>
    </source>
</evidence>
<keyword evidence="2" id="KW-0472">Membrane</keyword>
<feature type="compositionally biased region" description="Polar residues" evidence="1">
    <location>
        <begin position="1"/>
        <end position="11"/>
    </location>
</feature>
<protein>
    <submittedName>
        <fullName evidence="3">Sugar kinase</fullName>
    </submittedName>
</protein>
<keyword evidence="3" id="KW-0808">Transferase</keyword>
<accession>A0ABV5E4E6</accession>
<dbReference type="Proteomes" id="UP001585080">
    <property type="component" value="Unassembled WGS sequence"/>
</dbReference>
<feature type="transmembrane region" description="Helical" evidence="2">
    <location>
        <begin position="30"/>
        <end position="49"/>
    </location>
</feature>
<sequence length="197" mass="22185">MTASVPPQTAVSPEDPGPPEDRRRVVRRRALTLLIIVLLIGVPAGYLVISAAQSRASGKDKEQKYSARGLTIDWPAKVQRRVYDVPIPHPSNQVAYYETNNWRTSRLYVQFQTTHDGLDTFLRDIGVSRDQLRKGDITISDRDRNIVGWKFSGPGARLGGYWGLSNKEKNPKPSQDIVVNTQNPRYPMVYVVSRTVP</sequence>
<keyword evidence="4" id="KW-1185">Reference proteome</keyword>
<reference evidence="3 4" key="1">
    <citation type="submission" date="2024-01" db="EMBL/GenBank/DDBJ databases">
        <title>Genome mining of biosynthetic gene clusters to explore secondary metabolites of Streptomyces sp.</title>
        <authorList>
            <person name="Baig A."/>
            <person name="Ajitkumar Shintre N."/>
            <person name="Kumar H."/>
            <person name="Anbarasu A."/>
            <person name="Ramaiah S."/>
        </authorList>
    </citation>
    <scope>NUCLEOTIDE SEQUENCE [LARGE SCALE GENOMIC DNA]</scope>
    <source>
        <strain evidence="3 4">A57</strain>
    </source>
</reference>
<dbReference type="RefSeq" id="WP_376730753.1">
    <property type="nucleotide sequence ID" value="NZ_JAYMRP010000002.1"/>
</dbReference>
<keyword evidence="2" id="KW-1133">Transmembrane helix</keyword>
<keyword evidence="2" id="KW-0812">Transmembrane</keyword>
<proteinExistence type="predicted"/>
<evidence type="ECO:0000256" key="1">
    <source>
        <dbReference type="SAM" id="MobiDB-lite"/>
    </source>
</evidence>
<organism evidence="3 4">
    <name type="scientific">Streptomyces broussonetiae</name>
    <dbReference type="NCBI Taxonomy" id="2686304"/>
    <lineage>
        <taxon>Bacteria</taxon>
        <taxon>Bacillati</taxon>
        <taxon>Actinomycetota</taxon>
        <taxon>Actinomycetes</taxon>
        <taxon>Kitasatosporales</taxon>
        <taxon>Streptomycetaceae</taxon>
        <taxon>Streptomyces</taxon>
    </lineage>
</organism>
<evidence type="ECO:0000313" key="3">
    <source>
        <dbReference type="EMBL" id="MFB8771726.1"/>
    </source>
</evidence>
<feature type="region of interest" description="Disordered" evidence="1">
    <location>
        <begin position="1"/>
        <end position="23"/>
    </location>
</feature>
<dbReference type="EMBL" id="JAYMRP010000002">
    <property type="protein sequence ID" value="MFB8771726.1"/>
    <property type="molecule type" value="Genomic_DNA"/>
</dbReference>
<dbReference type="GO" id="GO:0016301">
    <property type="term" value="F:kinase activity"/>
    <property type="evidence" value="ECO:0007669"/>
    <property type="project" value="UniProtKB-KW"/>
</dbReference>
<comment type="caution">
    <text evidence="3">The sequence shown here is derived from an EMBL/GenBank/DDBJ whole genome shotgun (WGS) entry which is preliminary data.</text>
</comment>
<keyword evidence="3" id="KW-0418">Kinase</keyword>